<dbReference type="GO" id="GO:0055085">
    <property type="term" value="P:transmembrane transport"/>
    <property type="evidence" value="ECO:0007669"/>
    <property type="project" value="TreeGrafter"/>
</dbReference>
<evidence type="ECO:0000256" key="7">
    <source>
        <dbReference type="SAM" id="Phobius"/>
    </source>
</evidence>
<evidence type="ECO:0000256" key="3">
    <source>
        <dbReference type="ARBA" id="ARBA00022692"/>
    </source>
</evidence>
<dbReference type="PANTHER" id="PTHR31145">
    <property type="entry name" value="INTEGRAL MEMBRANE PROTEIN (AFU_ORTHOLOGUE AFUA_7G01610)"/>
    <property type="match status" value="1"/>
</dbReference>
<feature type="transmembrane region" description="Helical" evidence="7">
    <location>
        <begin position="389"/>
        <end position="408"/>
    </location>
</feature>
<feature type="non-terminal residue" evidence="9">
    <location>
        <position position="619"/>
    </location>
</feature>
<dbReference type="InParanoid" id="A0A3N4LF82"/>
<feature type="transmembrane region" description="Helical" evidence="7">
    <location>
        <begin position="486"/>
        <end position="506"/>
    </location>
</feature>
<evidence type="ECO:0000259" key="8">
    <source>
        <dbReference type="SMART" id="SM01320"/>
    </source>
</evidence>
<dbReference type="Pfam" id="PF06011">
    <property type="entry name" value="TRP"/>
    <property type="match status" value="1"/>
</dbReference>
<feature type="domain" description="ML-like" evidence="8">
    <location>
        <begin position="17"/>
        <end position="159"/>
    </location>
</feature>
<dbReference type="STRING" id="1051890.A0A3N4LF82"/>
<name>A0A3N4LF82_9PEZI</name>
<feature type="transmembrane region" description="Helical" evidence="7">
    <location>
        <begin position="589"/>
        <end position="618"/>
    </location>
</feature>
<keyword evidence="6 7" id="KW-0472">Membrane</keyword>
<sequence>MLCISAVLPGVTVAHDYVIGTRSLKPCMANSGITATFIDVSFHTNTSTLHFDINAYSTISGNVQVLMTIYAYGFKAFTQEFDPCQRPDWTQLCPMSPQPIQVNSNQDLGSDLVSQIPGTVAYQVPDLDAYVRIQIVSANAQKKLLACVDAHLSNGVTVEKGPVSWITAFLGGGALLWVVFVISCSNPTLPYYHLTTAKFAAYSLAFYTLLQHQALIGMTSVPLPPIVSAWTQNFVWAVGIVEMNFMQRFFNWYIRSTGGHRSSLFNQISTTSVLVMRRDLGGVRRRGLEFTSGIGRNALSRRAADVESTSQDASSYQPLMVKGIERVAFKAGIEQTNLFLTSYSMYIIFAFVVVVFFLAFRGLVEWMVKKQKMEMQNRLPVFREHWKSMLKKVALCLIVMGYPALISLSLWELTMRDSPAVIVLAAVIFLAMTGLMAAAVFRLYMLLRRTGVMPFNSVPLSESKATASRDLKQFTILTVPYRRSGAYWVLPLMLFVFTKSALVGLSQQHLYDAPSEDQSSIGTTKGIAQAIGFLIIDLLWLIGVAWVRPWMDKPTNTLGIAGAVMGLLNGIFLLIFTEAVPGQTKPAKPIVGVLFVLFNIIMSLIFLIVAIVSAIYAFI</sequence>
<keyword evidence="4" id="KW-0732">Signal</keyword>
<dbReference type="EMBL" id="ML121558">
    <property type="protein sequence ID" value="RPB21547.1"/>
    <property type="molecule type" value="Genomic_DNA"/>
</dbReference>
<keyword evidence="3 7" id="KW-0812">Transmembrane</keyword>
<dbReference type="Proteomes" id="UP000267821">
    <property type="component" value="Unassembled WGS sequence"/>
</dbReference>
<protein>
    <submittedName>
        <fullName evidence="9">TRP-domain-containing protein</fullName>
    </submittedName>
</protein>
<dbReference type="PANTHER" id="PTHR31145:SF2">
    <property type="entry name" value="FLAVIN CARRIER PROTEIN 2"/>
    <property type="match status" value="1"/>
</dbReference>
<reference evidence="9 10" key="1">
    <citation type="journal article" date="2018" name="Nat. Ecol. Evol.">
        <title>Pezizomycetes genomes reveal the molecular basis of ectomycorrhizal truffle lifestyle.</title>
        <authorList>
            <person name="Murat C."/>
            <person name="Payen T."/>
            <person name="Noel B."/>
            <person name="Kuo A."/>
            <person name="Morin E."/>
            <person name="Chen J."/>
            <person name="Kohler A."/>
            <person name="Krizsan K."/>
            <person name="Balestrini R."/>
            <person name="Da Silva C."/>
            <person name="Montanini B."/>
            <person name="Hainaut M."/>
            <person name="Levati E."/>
            <person name="Barry K.W."/>
            <person name="Belfiori B."/>
            <person name="Cichocki N."/>
            <person name="Clum A."/>
            <person name="Dockter R.B."/>
            <person name="Fauchery L."/>
            <person name="Guy J."/>
            <person name="Iotti M."/>
            <person name="Le Tacon F."/>
            <person name="Lindquist E.A."/>
            <person name="Lipzen A."/>
            <person name="Malagnac F."/>
            <person name="Mello A."/>
            <person name="Molinier V."/>
            <person name="Miyauchi S."/>
            <person name="Poulain J."/>
            <person name="Riccioni C."/>
            <person name="Rubini A."/>
            <person name="Sitrit Y."/>
            <person name="Splivallo R."/>
            <person name="Traeger S."/>
            <person name="Wang M."/>
            <person name="Zifcakova L."/>
            <person name="Wipf D."/>
            <person name="Zambonelli A."/>
            <person name="Paolocci F."/>
            <person name="Nowrousian M."/>
            <person name="Ottonello S."/>
            <person name="Baldrian P."/>
            <person name="Spatafora J.W."/>
            <person name="Henrissat B."/>
            <person name="Nagy L.G."/>
            <person name="Aury J.M."/>
            <person name="Wincker P."/>
            <person name="Grigoriev I.V."/>
            <person name="Bonfante P."/>
            <person name="Martin F.M."/>
        </authorList>
    </citation>
    <scope>NUCLEOTIDE SEQUENCE [LARGE SCALE GENOMIC DNA]</scope>
    <source>
        <strain evidence="9 10">ATCC MYA-4762</strain>
    </source>
</reference>
<evidence type="ECO:0000256" key="5">
    <source>
        <dbReference type="ARBA" id="ARBA00022989"/>
    </source>
</evidence>
<evidence type="ECO:0000313" key="9">
    <source>
        <dbReference type="EMBL" id="RPB21547.1"/>
    </source>
</evidence>
<evidence type="ECO:0000256" key="4">
    <source>
        <dbReference type="ARBA" id="ARBA00022729"/>
    </source>
</evidence>
<dbReference type="InterPro" id="IPR040241">
    <property type="entry name" value="TRP_Flc/Pkd2-like"/>
</dbReference>
<dbReference type="InterPro" id="IPR010308">
    <property type="entry name" value="TRP_C"/>
</dbReference>
<accession>A0A3N4LF82</accession>
<comment type="similarity">
    <text evidence="2">Belongs to the transient receptor potential (TRP) ion channel family.</text>
</comment>
<organism evidence="9 10">
    <name type="scientific">Terfezia boudieri ATCC MYA-4762</name>
    <dbReference type="NCBI Taxonomy" id="1051890"/>
    <lineage>
        <taxon>Eukaryota</taxon>
        <taxon>Fungi</taxon>
        <taxon>Dikarya</taxon>
        <taxon>Ascomycota</taxon>
        <taxon>Pezizomycotina</taxon>
        <taxon>Pezizomycetes</taxon>
        <taxon>Pezizales</taxon>
        <taxon>Pezizaceae</taxon>
        <taxon>Terfezia</taxon>
    </lineage>
</organism>
<gene>
    <name evidence="9" type="ORF">L211DRAFT_790034</name>
</gene>
<comment type="subcellular location">
    <subcellularLocation>
        <location evidence="1">Membrane</location>
        <topology evidence="1">Multi-pass membrane protein</topology>
    </subcellularLocation>
</comment>
<evidence type="ECO:0000313" key="10">
    <source>
        <dbReference type="Proteomes" id="UP000267821"/>
    </source>
</evidence>
<feature type="transmembrane region" description="Helical" evidence="7">
    <location>
        <begin position="420"/>
        <end position="444"/>
    </location>
</feature>
<dbReference type="Pfam" id="PF14558">
    <property type="entry name" value="TRP_N"/>
    <property type="match status" value="1"/>
</dbReference>
<dbReference type="InterPro" id="IPR032800">
    <property type="entry name" value="TRP_N"/>
</dbReference>
<evidence type="ECO:0000256" key="6">
    <source>
        <dbReference type="ARBA" id="ARBA00023136"/>
    </source>
</evidence>
<keyword evidence="5 7" id="KW-1133">Transmembrane helix</keyword>
<dbReference type="AlphaFoldDB" id="A0A3N4LF82"/>
<dbReference type="GO" id="GO:0016020">
    <property type="term" value="C:membrane"/>
    <property type="evidence" value="ECO:0007669"/>
    <property type="project" value="UniProtKB-SubCell"/>
</dbReference>
<dbReference type="OrthoDB" id="5212126at2759"/>
<feature type="transmembrane region" description="Helical" evidence="7">
    <location>
        <begin position="343"/>
        <end position="368"/>
    </location>
</feature>
<proteinExistence type="inferred from homology"/>
<evidence type="ECO:0000256" key="1">
    <source>
        <dbReference type="ARBA" id="ARBA00004141"/>
    </source>
</evidence>
<feature type="transmembrane region" description="Helical" evidence="7">
    <location>
        <begin position="526"/>
        <end position="546"/>
    </location>
</feature>
<feature type="transmembrane region" description="Helical" evidence="7">
    <location>
        <begin position="558"/>
        <end position="577"/>
    </location>
</feature>
<evidence type="ECO:0000256" key="2">
    <source>
        <dbReference type="ARBA" id="ARBA00010642"/>
    </source>
</evidence>
<dbReference type="SMART" id="SM01320">
    <property type="entry name" value="TRP_N"/>
    <property type="match status" value="1"/>
</dbReference>
<keyword evidence="10" id="KW-1185">Reference proteome</keyword>
<dbReference type="GO" id="GO:0009272">
    <property type="term" value="P:fungal-type cell wall biogenesis"/>
    <property type="evidence" value="ECO:0007669"/>
    <property type="project" value="TreeGrafter"/>
</dbReference>